<keyword evidence="6 12" id="KW-0064">Aspartyl protease</keyword>
<dbReference type="InterPro" id="IPR033876">
    <property type="entry name" value="SAP-like"/>
</dbReference>
<dbReference type="GeneID" id="4588643"/>
<keyword evidence="7 12" id="KW-0378">Hydrolase</keyword>
<accession>A1DBX9</accession>
<evidence type="ECO:0000256" key="2">
    <source>
        <dbReference type="ARBA" id="ARBA00007447"/>
    </source>
</evidence>
<dbReference type="VEuPathDB" id="FungiDB:NFIA_100060"/>
<dbReference type="Gene3D" id="2.40.70.10">
    <property type="entry name" value="Acid Proteases"/>
    <property type="match status" value="2"/>
</dbReference>
<evidence type="ECO:0000256" key="12">
    <source>
        <dbReference type="RuleBase" id="RU000454"/>
    </source>
</evidence>
<evidence type="ECO:0000256" key="1">
    <source>
        <dbReference type="ARBA" id="ARBA00004609"/>
    </source>
</evidence>
<dbReference type="InterPro" id="IPR001969">
    <property type="entry name" value="Aspartic_peptidase_AS"/>
</dbReference>
<evidence type="ECO:0000313" key="16">
    <source>
        <dbReference type="Proteomes" id="UP000006702"/>
    </source>
</evidence>
<evidence type="ECO:0000256" key="4">
    <source>
        <dbReference type="ARBA" id="ARBA00022670"/>
    </source>
</evidence>
<evidence type="ECO:0000256" key="6">
    <source>
        <dbReference type="ARBA" id="ARBA00022750"/>
    </source>
</evidence>
<keyword evidence="5 13" id="KW-0732">Signal</keyword>
<dbReference type="eggNOG" id="KOG1339">
    <property type="taxonomic scope" value="Eukaryota"/>
</dbReference>
<feature type="active site" evidence="11">
    <location>
        <position position="296"/>
    </location>
</feature>
<dbReference type="GO" id="GO:0005886">
    <property type="term" value="C:plasma membrane"/>
    <property type="evidence" value="ECO:0007669"/>
    <property type="project" value="UniProtKB-SubCell"/>
</dbReference>
<evidence type="ECO:0000256" key="5">
    <source>
        <dbReference type="ARBA" id="ARBA00022729"/>
    </source>
</evidence>
<dbReference type="EMBL" id="DS027694">
    <property type="protein sequence ID" value="EAW20369.1"/>
    <property type="molecule type" value="Genomic_DNA"/>
</dbReference>
<evidence type="ECO:0000256" key="13">
    <source>
        <dbReference type="SAM" id="SignalP"/>
    </source>
</evidence>
<reference evidence="16" key="1">
    <citation type="journal article" date="2008" name="PLoS Genet.">
        <title>Genomic islands in the pathogenic filamentous fungus Aspergillus fumigatus.</title>
        <authorList>
            <person name="Fedorova N.D."/>
            <person name="Khaldi N."/>
            <person name="Joardar V.S."/>
            <person name="Maiti R."/>
            <person name="Amedeo P."/>
            <person name="Anderson M.J."/>
            <person name="Crabtree J."/>
            <person name="Silva J.C."/>
            <person name="Badger J.H."/>
            <person name="Albarraq A."/>
            <person name="Angiuoli S."/>
            <person name="Bussey H."/>
            <person name="Bowyer P."/>
            <person name="Cotty P.J."/>
            <person name="Dyer P.S."/>
            <person name="Egan A."/>
            <person name="Galens K."/>
            <person name="Fraser-Liggett C.M."/>
            <person name="Haas B.J."/>
            <person name="Inman J.M."/>
            <person name="Kent R."/>
            <person name="Lemieux S."/>
            <person name="Malavazi I."/>
            <person name="Orvis J."/>
            <person name="Roemer T."/>
            <person name="Ronning C.M."/>
            <person name="Sundaram J.P."/>
            <person name="Sutton G."/>
            <person name="Turner G."/>
            <person name="Venter J.C."/>
            <person name="White O.R."/>
            <person name="Whitty B.R."/>
            <person name="Youngman P."/>
            <person name="Wolfe K.H."/>
            <person name="Goldman G.H."/>
            <person name="Wortman J.R."/>
            <person name="Jiang B."/>
            <person name="Denning D.W."/>
            <person name="Nierman W.C."/>
        </authorList>
    </citation>
    <scope>NUCLEOTIDE SEQUENCE [LARGE SCALE GENOMIC DNA]</scope>
    <source>
        <strain evidence="16">ATCC 1020 / DSM 3700 / CBS 544.65 / FGSC A1164 / JCM 1740 / NRRL 181 / WB 181</strain>
    </source>
</reference>
<dbReference type="KEGG" id="nfi:NFIA_100060"/>
<evidence type="ECO:0000256" key="9">
    <source>
        <dbReference type="ARBA" id="ARBA00067536"/>
    </source>
</evidence>
<dbReference type="GO" id="GO:0006508">
    <property type="term" value="P:proteolysis"/>
    <property type="evidence" value="ECO:0007669"/>
    <property type="project" value="UniProtKB-KW"/>
</dbReference>
<dbReference type="PANTHER" id="PTHR47966">
    <property type="entry name" value="BETA-SITE APP-CLEAVING ENZYME, ISOFORM A-RELATED"/>
    <property type="match status" value="1"/>
</dbReference>
<dbReference type="OMA" id="SHQGNGC"/>
<name>A1DBX9_NEOFI</name>
<dbReference type="PRINTS" id="PR00792">
    <property type="entry name" value="PEPSIN"/>
</dbReference>
<dbReference type="Pfam" id="PF00026">
    <property type="entry name" value="Asp"/>
    <property type="match status" value="1"/>
</dbReference>
<dbReference type="HOGENOM" id="CLU_013253_9_3_1"/>
<dbReference type="InterPro" id="IPR021109">
    <property type="entry name" value="Peptidase_aspartic_dom_sf"/>
</dbReference>
<feature type="active site" evidence="11">
    <location>
        <position position="102"/>
    </location>
</feature>
<keyword evidence="3" id="KW-0336">GPI-anchor</keyword>
<keyword evidence="3" id="KW-0472">Membrane</keyword>
<evidence type="ECO:0000256" key="10">
    <source>
        <dbReference type="ARBA" id="ARBA00068059"/>
    </source>
</evidence>
<dbReference type="PROSITE" id="PS00141">
    <property type="entry name" value="ASP_PROTEASE"/>
    <property type="match status" value="2"/>
</dbReference>
<dbReference type="GO" id="GO:0004190">
    <property type="term" value="F:aspartic-type endopeptidase activity"/>
    <property type="evidence" value="ECO:0007669"/>
    <property type="project" value="UniProtKB-KW"/>
</dbReference>
<keyword evidence="16" id="KW-1185">Reference proteome</keyword>
<evidence type="ECO:0000313" key="15">
    <source>
        <dbReference type="EMBL" id="EAW20369.1"/>
    </source>
</evidence>
<evidence type="ECO:0000256" key="11">
    <source>
        <dbReference type="PIRSR" id="PIRSR601461-1"/>
    </source>
</evidence>
<evidence type="ECO:0000256" key="3">
    <source>
        <dbReference type="ARBA" id="ARBA00022622"/>
    </source>
</evidence>
<protein>
    <recommendedName>
        <fullName evidence="10">Probable aspartic-type endopeptidase OPSB</fullName>
    </recommendedName>
    <alternativeName>
        <fullName evidence="9">Probable aspartic-type endopeptidase opsB</fullName>
    </alternativeName>
</protein>
<comment type="similarity">
    <text evidence="2 12">Belongs to the peptidase A1 family.</text>
</comment>
<feature type="domain" description="Peptidase A1" evidence="14">
    <location>
        <begin position="84"/>
        <end position="406"/>
    </location>
</feature>
<sequence length="484" mass="52174">MRKGLLAFLSFAIRTSNAIADGKGDSPAVVELRFNRQRNDDILKIHRPASRRDSILSEGILNEVCHCEFTLTAKLTSQDAMALYTANVTVGTSEQEIAVVLDTGSSDTWFNIPSSNFCQNMANDCERYGIYDNSSSRTYTFLNHEFNITYKDGTKATGDYVKDTIQLGGVMLSQFQFGIAEESTSNRGTLGLGFPALEATRTQYPNFPQALVQAGHIKSATYSLWMEDVTSHSGTILFGGVNTAKYLGQLQTIPLQPTGGVYTFFRVILTGLALQQRGSNTTKYPDTEFPLLVTIDSGASVTRLPKSLTTAIYSGLGVTHNAEYNVPVLPCSMKDRDITLTFDFSGVRINVSIHELVLNGVDMDGDTVLCVFGIYTSTSGIPVLGDTFLRSTYVVFDLANRETSMANTNFNPGVDAILEIGTGKDAVPGATPVPSPATTAVNMPTAVPLTKGTEGNHGSIAINVQMDVKLLFAGLIVSLVSAPL</sequence>
<feature type="chain" id="PRO_5002634260" description="Probable aspartic-type endopeptidase OPSB" evidence="13">
    <location>
        <begin position="21"/>
        <end position="484"/>
    </location>
</feature>
<dbReference type="PROSITE" id="PS51767">
    <property type="entry name" value="PEPTIDASE_A1"/>
    <property type="match status" value="1"/>
</dbReference>
<evidence type="ECO:0000256" key="7">
    <source>
        <dbReference type="ARBA" id="ARBA00022801"/>
    </source>
</evidence>
<keyword evidence="4 12" id="KW-0645">Protease</keyword>
<dbReference type="OrthoDB" id="771136at2759"/>
<dbReference type="FunFam" id="2.40.70.10:FF:000011">
    <property type="entry name" value="Aspartic protease"/>
    <property type="match status" value="1"/>
</dbReference>
<proteinExistence type="inferred from homology"/>
<dbReference type="CDD" id="cd05474">
    <property type="entry name" value="SAP_like"/>
    <property type="match status" value="1"/>
</dbReference>
<feature type="signal peptide" evidence="13">
    <location>
        <begin position="1"/>
        <end position="20"/>
    </location>
</feature>
<organism evidence="15 16">
    <name type="scientific">Neosartorya fischeri (strain ATCC 1020 / DSM 3700 / CBS 544.65 / FGSC A1164 / JCM 1740 / NRRL 181 / WB 181)</name>
    <name type="common">Aspergillus fischerianus</name>
    <dbReference type="NCBI Taxonomy" id="331117"/>
    <lineage>
        <taxon>Eukaryota</taxon>
        <taxon>Fungi</taxon>
        <taxon>Dikarya</taxon>
        <taxon>Ascomycota</taxon>
        <taxon>Pezizomycotina</taxon>
        <taxon>Eurotiomycetes</taxon>
        <taxon>Eurotiomycetidae</taxon>
        <taxon>Eurotiales</taxon>
        <taxon>Aspergillaceae</taxon>
        <taxon>Aspergillus</taxon>
        <taxon>Aspergillus subgen. Fumigati</taxon>
    </lineage>
</organism>
<evidence type="ECO:0000256" key="8">
    <source>
        <dbReference type="ARBA" id="ARBA00023288"/>
    </source>
</evidence>
<evidence type="ECO:0000259" key="14">
    <source>
        <dbReference type="PROSITE" id="PS51767"/>
    </source>
</evidence>
<dbReference type="PANTHER" id="PTHR47966:SF65">
    <property type="entry name" value="ASPARTIC-TYPE ENDOPEPTIDASE"/>
    <property type="match status" value="1"/>
</dbReference>
<keyword evidence="3" id="KW-0325">Glycoprotein</keyword>
<dbReference type="Proteomes" id="UP000006702">
    <property type="component" value="Unassembled WGS sequence"/>
</dbReference>
<dbReference type="InterPro" id="IPR001461">
    <property type="entry name" value="Aspartic_peptidase_A1"/>
</dbReference>
<keyword evidence="8" id="KW-0449">Lipoprotein</keyword>
<dbReference type="GO" id="GO:0098552">
    <property type="term" value="C:side of membrane"/>
    <property type="evidence" value="ECO:0007669"/>
    <property type="project" value="UniProtKB-KW"/>
</dbReference>
<dbReference type="SUPFAM" id="SSF50630">
    <property type="entry name" value="Acid proteases"/>
    <property type="match status" value="1"/>
</dbReference>
<dbReference type="RefSeq" id="XP_001262266.1">
    <property type="nucleotide sequence ID" value="XM_001262265.1"/>
</dbReference>
<gene>
    <name evidence="15" type="ORF">NFIA_100060</name>
</gene>
<comment type="subcellular location">
    <subcellularLocation>
        <location evidence="1">Cell membrane</location>
        <topology evidence="1">Lipid-anchor</topology>
        <topology evidence="1">GPI-anchor</topology>
    </subcellularLocation>
</comment>
<dbReference type="InterPro" id="IPR033121">
    <property type="entry name" value="PEPTIDASE_A1"/>
</dbReference>
<dbReference type="AlphaFoldDB" id="A1DBX9"/>